<gene>
    <name evidence="2" type="ORF">EAW56_12390</name>
</gene>
<feature type="transmembrane region" description="Helical" evidence="1">
    <location>
        <begin position="12"/>
        <end position="31"/>
    </location>
</feature>
<keyword evidence="1" id="KW-0812">Transmembrane</keyword>
<comment type="caution">
    <text evidence="2">The sequence shown here is derived from an EMBL/GenBank/DDBJ whole genome shotgun (WGS) entry which is preliminary data.</text>
</comment>
<protein>
    <submittedName>
        <fullName evidence="2">DUF1472 domain-containing protein</fullName>
    </submittedName>
</protein>
<dbReference type="Proteomes" id="UP000266886">
    <property type="component" value="Unassembled WGS sequence"/>
</dbReference>
<name>A0ABX9UGC1_9CORY</name>
<evidence type="ECO:0000313" key="3">
    <source>
        <dbReference type="Proteomes" id="UP000266886"/>
    </source>
</evidence>
<sequence>MPHTPPNSGTSHAVTACTCLLISASGMCLRIQFRAAVTRSPPVCNARPISRDWRATC</sequence>
<keyword evidence="1" id="KW-1133">Transmembrane helix</keyword>
<accession>A0ABX9UGC1</accession>
<dbReference type="EMBL" id="RDRE01000151">
    <property type="protein sequence ID" value="RMD13259.1"/>
    <property type="molecule type" value="Genomic_DNA"/>
</dbReference>
<proteinExistence type="predicted"/>
<evidence type="ECO:0000256" key="1">
    <source>
        <dbReference type="SAM" id="Phobius"/>
    </source>
</evidence>
<keyword evidence="3" id="KW-1185">Reference proteome</keyword>
<keyword evidence="1" id="KW-0472">Membrane</keyword>
<organism evidence="2 3">
    <name type="scientific">Corynebacterium gottingense</name>
    <dbReference type="NCBI Taxonomy" id="2041036"/>
    <lineage>
        <taxon>Bacteria</taxon>
        <taxon>Bacillati</taxon>
        <taxon>Actinomycetota</taxon>
        <taxon>Actinomycetes</taxon>
        <taxon>Mycobacteriales</taxon>
        <taxon>Corynebacteriaceae</taxon>
        <taxon>Corynebacterium</taxon>
    </lineage>
</organism>
<reference evidence="2 3" key="1">
    <citation type="submission" date="2018-10" db="EMBL/GenBank/DDBJ databases">
        <title>Whole genome sequence of Corynebacterium gottingense DSM 130494T.</title>
        <authorList>
            <person name="Bernier A.-M."/>
            <person name="Bernard K."/>
        </authorList>
    </citation>
    <scope>NUCLEOTIDE SEQUENCE [LARGE SCALE GENOMIC DNA]</scope>
    <source>
        <strain evidence="2 3">DSM 103494</strain>
    </source>
</reference>
<evidence type="ECO:0000313" key="2">
    <source>
        <dbReference type="EMBL" id="RMD13259.1"/>
    </source>
</evidence>